<name>A0A8T0F3R5_ARGBR</name>
<proteinExistence type="predicted"/>
<evidence type="ECO:0000313" key="2">
    <source>
        <dbReference type="EMBL" id="KAF8785826.1"/>
    </source>
</evidence>
<protein>
    <recommendedName>
        <fullName evidence="4">Secreted protein</fullName>
    </recommendedName>
</protein>
<dbReference type="EMBL" id="JABXBU010000030">
    <property type="protein sequence ID" value="KAF8785826.1"/>
    <property type="molecule type" value="Genomic_DNA"/>
</dbReference>
<evidence type="ECO:0008006" key="4">
    <source>
        <dbReference type="Google" id="ProtNLM"/>
    </source>
</evidence>
<feature type="signal peptide" evidence="1">
    <location>
        <begin position="1"/>
        <end position="27"/>
    </location>
</feature>
<keyword evidence="3" id="KW-1185">Reference proteome</keyword>
<dbReference type="Proteomes" id="UP000807504">
    <property type="component" value="Unassembled WGS sequence"/>
</dbReference>
<feature type="chain" id="PRO_5035880320" description="Secreted protein" evidence="1">
    <location>
        <begin position="28"/>
        <end position="130"/>
    </location>
</feature>
<keyword evidence="1" id="KW-0732">Signal</keyword>
<comment type="caution">
    <text evidence="2">The sequence shown here is derived from an EMBL/GenBank/DDBJ whole genome shotgun (WGS) entry which is preliminary data.</text>
</comment>
<evidence type="ECO:0000313" key="3">
    <source>
        <dbReference type="Proteomes" id="UP000807504"/>
    </source>
</evidence>
<sequence length="130" mass="14503">MSHLNLPACYLRYVMLFVLFFASKRLSEPHSPPLCAPLSCSPEHAAIHYVQSPIPFVSAPGPLSSFPELCRSPSPTVPLVSFSLRSWSFRQRSPSPMVPPSLSQDKHYRFPIALIRGMGIHFSVGHMWVG</sequence>
<accession>A0A8T0F3R5</accession>
<gene>
    <name evidence="2" type="ORF">HNY73_011329</name>
</gene>
<reference evidence="2" key="2">
    <citation type="submission" date="2020-06" db="EMBL/GenBank/DDBJ databases">
        <authorList>
            <person name="Sheffer M."/>
        </authorList>
    </citation>
    <scope>NUCLEOTIDE SEQUENCE</scope>
</reference>
<evidence type="ECO:0000256" key="1">
    <source>
        <dbReference type="SAM" id="SignalP"/>
    </source>
</evidence>
<dbReference type="AlphaFoldDB" id="A0A8T0F3R5"/>
<reference evidence="2" key="1">
    <citation type="journal article" date="2020" name="bioRxiv">
        <title>Chromosome-level reference genome of the European wasp spider Argiope bruennichi: a resource for studies on range expansion and evolutionary adaptation.</title>
        <authorList>
            <person name="Sheffer M.M."/>
            <person name="Hoppe A."/>
            <person name="Krehenwinkel H."/>
            <person name="Uhl G."/>
            <person name="Kuss A.W."/>
            <person name="Jensen L."/>
            <person name="Jensen C."/>
            <person name="Gillespie R.G."/>
            <person name="Hoff K.J."/>
            <person name="Prost S."/>
        </authorList>
    </citation>
    <scope>NUCLEOTIDE SEQUENCE</scope>
</reference>
<organism evidence="2 3">
    <name type="scientific">Argiope bruennichi</name>
    <name type="common">Wasp spider</name>
    <name type="synonym">Aranea bruennichi</name>
    <dbReference type="NCBI Taxonomy" id="94029"/>
    <lineage>
        <taxon>Eukaryota</taxon>
        <taxon>Metazoa</taxon>
        <taxon>Ecdysozoa</taxon>
        <taxon>Arthropoda</taxon>
        <taxon>Chelicerata</taxon>
        <taxon>Arachnida</taxon>
        <taxon>Araneae</taxon>
        <taxon>Araneomorphae</taxon>
        <taxon>Entelegynae</taxon>
        <taxon>Araneoidea</taxon>
        <taxon>Araneidae</taxon>
        <taxon>Argiope</taxon>
    </lineage>
</organism>